<dbReference type="EMBL" id="BGPR01004861">
    <property type="protein sequence ID" value="GBN04141.1"/>
    <property type="molecule type" value="Genomic_DNA"/>
</dbReference>
<dbReference type="OrthoDB" id="6437833at2759"/>
<organism evidence="1 2">
    <name type="scientific">Araneus ventricosus</name>
    <name type="common">Orbweaver spider</name>
    <name type="synonym">Epeira ventricosa</name>
    <dbReference type="NCBI Taxonomy" id="182803"/>
    <lineage>
        <taxon>Eukaryota</taxon>
        <taxon>Metazoa</taxon>
        <taxon>Ecdysozoa</taxon>
        <taxon>Arthropoda</taxon>
        <taxon>Chelicerata</taxon>
        <taxon>Arachnida</taxon>
        <taxon>Araneae</taxon>
        <taxon>Araneomorphae</taxon>
        <taxon>Entelegynae</taxon>
        <taxon>Araneoidea</taxon>
        <taxon>Araneidae</taxon>
        <taxon>Araneus</taxon>
    </lineage>
</organism>
<accession>A0A4Y2KP35</accession>
<keyword evidence="2" id="KW-1185">Reference proteome</keyword>
<protein>
    <submittedName>
        <fullName evidence="1">Uncharacterized protein</fullName>
    </submittedName>
</protein>
<evidence type="ECO:0000313" key="2">
    <source>
        <dbReference type="Proteomes" id="UP000499080"/>
    </source>
</evidence>
<dbReference type="Proteomes" id="UP000499080">
    <property type="component" value="Unassembled WGS sequence"/>
</dbReference>
<sequence>MCDSPLTPDKMISQALERVIQLLKPGALVFFIISKEKSAYFKKLDRFGSFLYGPVKVTLENMPYNENIAELVGVKPVCSGSSMFAVW</sequence>
<name>A0A4Y2KP35_ARAVE</name>
<reference evidence="1 2" key="1">
    <citation type="journal article" date="2019" name="Sci. Rep.">
        <title>Orb-weaving spider Araneus ventricosus genome elucidates the spidroin gene catalogue.</title>
        <authorList>
            <person name="Kono N."/>
            <person name="Nakamura H."/>
            <person name="Ohtoshi R."/>
            <person name="Moran D.A.P."/>
            <person name="Shinohara A."/>
            <person name="Yoshida Y."/>
            <person name="Fujiwara M."/>
            <person name="Mori M."/>
            <person name="Tomita M."/>
            <person name="Arakawa K."/>
        </authorList>
    </citation>
    <scope>NUCLEOTIDE SEQUENCE [LARGE SCALE GENOMIC DNA]</scope>
</reference>
<dbReference type="AlphaFoldDB" id="A0A4Y2KP35"/>
<comment type="caution">
    <text evidence="1">The sequence shown here is derived from an EMBL/GenBank/DDBJ whole genome shotgun (WGS) entry which is preliminary data.</text>
</comment>
<proteinExistence type="predicted"/>
<evidence type="ECO:0000313" key="1">
    <source>
        <dbReference type="EMBL" id="GBN04141.1"/>
    </source>
</evidence>
<gene>
    <name evidence="1" type="ORF">AVEN_119012_1</name>
</gene>